<protein>
    <recommendedName>
        <fullName evidence="3">Sensor histidine kinase</fullName>
    </recommendedName>
</protein>
<organism evidence="1 2">
    <name type="scientific">Curtobacterium flaccumfaciens</name>
    <dbReference type="NCBI Taxonomy" id="2035"/>
    <lineage>
        <taxon>Bacteria</taxon>
        <taxon>Bacillati</taxon>
        <taxon>Actinomycetota</taxon>
        <taxon>Actinomycetes</taxon>
        <taxon>Micrococcales</taxon>
        <taxon>Microbacteriaceae</taxon>
        <taxon>Curtobacterium</taxon>
    </lineage>
</organism>
<dbReference type="Proteomes" id="UP000295764">
    <property type="component" value="Unassembled WGS sequence"/>
</dbReference>
<proteinExistence type="predicted"/>
<evidence type="ECO:0000313" key="2">
    <source>
        <dbReference type="Proteomes" id="UP000295764"/>
    </source>
</evidence>
<evidence type="ECO:0000313" key="1">
    <source>
        <dbReference type="EMBL" id="TDN42550.1"/>
    </source>
</evidence>
<accession>A0A4R6DDQ7</accession>
<name>A0A4R6DDQ7_9MICO</name>
<evidence type="ECO:0008006" key="3">
    <source>
        <dbReference type="Google" id="ProtNLM"/>
    </source>
</evidence>
<gene>
    <name evidence="1" type="ORF">EDF64_11125</name>
</gene>
<dbReference type="InterPro" id="IPR036890">
    <property type="entry name" value="HATPase_C_sf"/>
</dbReference>
<reference evidence="1 2" key="1">
    <citation type="submission" date="2019-03" db="EMBL/GenBank/DDBJ databases">
        <title>Genomic analyses of the natural microbiome of Caenorhabditis elegans.</title>
        <authorList>
            <person name="Samuel B."/>
        </authorList>
    </citation>
    <scope>NUCLEOTIDE SEQUENCE [LARGE SCALE GENOMIC DNA]</scope>
    <source>
        <strain evidence="1 2">JUb65</strain>
    </source>
</reference>
<dbReference type="SUPFAM" id="SSF55874">
    <property type="entry name" value="ATPase domain of HSP90 chaperone/DNA topoisomerase II/histidine kinase"/>
    <property type="match status" value="1"/>
</dbReference>
<sequence length="274" mass="30004">MARDIRPVGSFGSNNMHAAFEKARARGVMTADLSDLGFVTPAGLVAIAAYAHKARTRGRAVHVLRPKSDDVANYVARARLGKQLEDVGATHDLPSVREHEVGDSLLTVTPFVDARGAEELATRVWEVVHDQDEDAAAIMFMSLTAMGENVLEHSRSPRGYAAAQKTHGGTVFRFAVADAGRGFARALRRHKPRDDSHALKIALEPGVSGVDEENRGYGLTELRDKVRDMGGTLRLRSGRGQFLVFPRSTSETLFDEPLPVSVLEGELRVRNRRK</sequence>
<dbReference type="Gene3D" id="3.30.565.10">
    <property type="entry name" value="Histidine kinase-like ATPase, C-terminal domain"/>
    <property type="match status" value="1"/>
</dbReference>
<dbReference type="EMBL" id="SNVW01000011">
    <property type="protein sequence ID" value="TDN42550.1"/>
    <property type="molecule type" value="Genomic_DNA"/>
</dbReference>
<comment type="caution">
    <text evidence="1">The sequence shown here is derived from an EMBL/GenBank/DDBJ whole genome shotgun (WGS) entry which is preliminary data.</text>
</comment>
<dbReference type="AlphaFoldDB" id="A0A4R6DDQ7"/>